<dbReference type="EMBL" id="JBHULT010000010">
    <property type="protein sequence ID" value="MFD2518667.1"/>
    <property type="molecule type" value="Genomic_DNA"/>
</dbReference>
<evidence type="ECO:0000256" key="1">
    <source>
        <dbReference type="SAM" id="Coils"/>
    </source>
</evidence>
<proteinExistence type="predicted"/>
<keyword evidence="3" id="KW-1185">Reference proteome</keyword>
<organism evidence="2 3">
    <name type="scientific">Salinimicrobium flavum</name>
    <dbReference type="NCBI Taxonomy" id="1737065"/>
    <lineage>
        <taxon>Bacteria</taxon>
        <taxon>Pseudomonadati</taxon>
        <taxon>Bacteroidota</taxon>
        <taxon>Flavobacteriia</taxon>
        <taxon>Flavobacteriales</taxon>
        <taxon>Flavobacteriaceae</taxon>
        <taxon>Salinimicrobium</taxon>
    </lineage>
</organism>
<accession>A0ABW5J0N5</accession>
<dbReference type="Proteomes" id="UP001597468">
    <property type="component" value="Unassembled WGS sequence"/>
</dbReference>
<evidence type="ECO:0000313" key="2">
    <source>
        <dbReference type="EMBL" id="MFD2518667.1"/>
    </source>
</evidence>
<evidence type="ECO:0008006" key="4">
    <source>
        <dbReference type="Google" id="ProtNLM"/>
    </source>
</evidence>
<reference evidence="3" key="1">
    <citation type="journal article" date="2019" name="Int. J. Syst. Evol. Microbiol.">
        <title>The Global Catalogue of Microorganisms (GCM) 10K type strain sequencing project: providing services to taxonomists for standard genome sequencing and annotation.</title>
        <authorList>
            <consortium name="The Broad Institute Genomics Platform"/>
            <consortium name="The Broad Institute Genome Sequencing Center for Infectious Disease"/>
            <person name="Wu L."/>
            <person name="Ma J."/>
        </authorList>
    </citation>
    <scope>NUCLEOTIDE SEQUENCE [LARGE SCALE GENOMIC DNA]</scope>
    <source>
        <strain evidence="3">KCTC 42585</strain>
    </source>
</reference>
<keyword evidence="1" id="KW-0175">Coiled coil</keyword>
<protein>
    <recommendedName>
        <fullName evidence="4">Hydrolase</fullName>
    </recommendedName>
</protein>
<sequence length="165" mass="18890">MRKSFLLYLFVFTALMAVIIYANGKRIADSKDAEIEKLEQRLEESEDRGEALSSDLSSAQSFTLSSNEEALTYLEQNGLDPVEVRTMIEDELISRNRADADNDLVPYAGMEGHFRINNIKLLNHKWLLASFTDGKYWGDLFLTYQFDENGKLEVTTEEAVLYTEN</sequence>
<dbReference type="RefSeq" id="WP_380753187.1">
    <property type="nucleotide sequence ID" value="NZ_JBHULT010000010.1"/>
</dbReference>
<name>A0ABW5J0N5_9FLAO</name>
<feature type="coiled-coil region" evidence="1">
    <location>
        <begin position="21"/>
        <end position="55"/>
    </location>
</feature>
<gene>
    <name evidence="2" type="ORF">ACFSTG_12225</name>
</gene>
<comment type="caution">
    <text evidence="2">The sequence shown here is derived from an EMBL/GenBank/DDBJ whole genome shotgun (WGS) entry which is preliminary data.</text>
</comment>
<evidence type="ECO:0000313" key="3">
    <source>
        <dbReference type="Proteomes" id="UP001597468"/>
    </source>
</evidence>